<organism evidence="1">
    <name type="scientific">Yersinia ruckeri</name>
    <dbReference type="NCBI Taxonomy" id="29486"/>
    <lineage>
        <taxon>Bacteria</taxon>
        <taxon>Pseudomonadati</taxon>
        <taxon>Pseudomonadota</taxon>
        <taxon>Gammaproteobacteria</taxon>
        <taxon>Enterobacterales</taxon>
        <taxon>Yersiniaceae</taxon>
        <taxon>Yersinia</taxon>
    </lineage>
</organism>
<reference evidence="1" key="1">
    <citation type="journal article" date="2015" name="Genome Announc.">
        <title>Complete Genome Sequence of Yersinia ruckeri Strain CSF007-82, Etiologic Agent of Red Mouth Disease in Salmonid Fish.</title>
        <authorList>
            <person name="Nelson M.C."/>
            <person name="LaPatra S.E."/>
            <person name="Welch T.J."/>
            <person name="Graf J."/>
        </authorList>
    </citation>
    <scope>NUCLEOTIDE SEQUENCE</scope>
    <source>
        <strain evidence="1">CSF007-82</strain>
    </source>
</reference>
<accession>A0A0A8VFB0</accession>
<dbReference type="AlphaFoldDB" id="A0A0A8VFB0"/>
<proteinExistence type="predicted"/>
<protein>
    <submittedName>
        <fullName evidence="1">Uncharacterized protein</fullName>
    </submittedName>
</protein>
<name>A0A0A8VFB0_YERRU</name>
<dbReference type="EMBL" id="LN681231">
    <property type="protein sequence ID" value="CEK26664.1"/>
    <property type="molecule type" value="Genomic_DNA"/>
</dbReference>
<evidence type="ECO:0000313" key="1">
    <source>
        <dbReference type="EMBL" id="CEK26664.1"/>
    </source>
</evidence>
<gene>
    <name evidence="1" type="ORF">CSF007_4480</name>
</gene>
<sequence length="38" mass="4404">MIQIIWRVFLNNPQVQLVLTNYLVDDSAFPIQTCLSPL</sequence>